<keyword evidence="1" id="KW-0472">Membrane</keyword>
<name>A0A2P2Q0P0_RHIMU</name>
<accession>A0A2P2Q0P0</accession>
<proteinExistence type="predicted"/>
<reference evidence="2" key="1">
    <citation type="submission" date="2018-02" db="EMBL/GenBank/DDBJ databases">
        <title>Rhizophora mucronata_Transcriptome.</title>
        <authorList>
            <person name="Meera S.P."/>
            <person name="Sreeshan A."/>
            <person name="Augustine A."/>
        </authorList>
    </citation>
    <scope>NUCLEOTIDE SEQUENCE</scope>
    <source>
        <tissue evidence="2">Leaf</tissue>
    </source>
</reference>
<evidence type="ECO:0000313" key="2">
    <source>
        <dbReference type="EMBL" id="MBX60513.1"/>
    </source>
</evidence>
<dbReference type="AlphaFoldDB" id="A0A2P2Q0P0"/>
<sequence length="37" mass="4235">MFLACIFCIEMGLLSFPFFVFNLFLVFVFGEPIGLVL</sequence>
<dbReference type="EMBL" id="GGEC01080029">
    <property type="protein sequence ID" value="MBX60513.1"/>
    <property type="molecule type" value="Transcribed_RNA"/>
</dbReference>
<organism evidence="2">
    <name type="scientific">Rhizophora mucronata</name>
    <name type="common">Asiatic mangrove</name>
    <dbReference type="NCBI Taxonomy" id="61149"/>
    <lineage>
        <taxon>Eukaryota</taxon>
        <taxon>Viridiplantae</taxon>
        <taxon>Streptophyta</taxon>
        <taxon>Embryophyta</taxon>
        <taxon>Tracheophyta</taxon>
        <taxon>Spermatophyta</taxon>
        <taxon>Magnoliopsida</taxon>
        <taxon>eudicotyledons</taxon>
        <taxon>Gunneridae</taxon>
        <taxon>Pentapetalae</taxon>
        <taxon>rosids</taxon>
        <taxon>fabids</taxon>
        <taxon>Malpighiales</taxon>
        <taxon>Rhizophoraceae</taxon>
        <taxon>Rhizophora</taxon>
    </lineage>
</organism>
<protein>
    <submittedName>
        <fullName evidence="2">Uncharacterized protein</fullName>
    </submittedName>
</protein>
<keyword evidence="1" id="KW-1133">Transmembrane helix</keyword>
<keyword evidence="1" id="KW-0812">Transmembrane</keyword>
<evidence type="ECO:0000256" key="1">
    <source>
        <dbReference type="SAM" id="Phobius"/>
    </source>
</evidence>
<feature type="transmembrane region" description="Helical" evidence="1">
    <location>
        <begin position="12"/>
        <end position="30"/>
    </location>
</feature>